<evidence type="ECO:0000313" key="2">
    <source>
        <dbReference type="EMBL" id="QQP86758.1"/>
    </source>
</evidence>
<accession>A0A974NHK1</accession>
<gene>
    <name evidence="2" type="ORF">JHT90_05840</name>
</gene>
<dbReference type="KEGG" id="eaz:JHT90_05840"/>
<dbReference type="InterPro" id="IPR051683">
    <property type="entry name" value="Enoyl-CoA_Hydratase/Isomerase"/>
</dbReference>
<name>A0A974NHK1_9GAMM</name>
<reference evidence="2 3" key="1">
    <citation type="submission" date="2021-01" db="EMBL/GenBank/DDBJ databases">
        <title>Entomomonas sp. F2A isolated from a house cricket (Acheta domesticus).</title>
        <authorList>
            <person name="Spergser J."/>
            <person name="Busse H.-J."/>
        </authorList>
    </citation>
    <scope>NUCLEOTIDE SEQUENCE [LARGE SCALE GENOMIC DNA]</scope>
    <source>
        <strain evidence="2 3">F2A</strain>
    </source>
</reference>
<dbReference type="Proteomes" id="UP000595278">
    <property type="component" value="Chromosome"/>
</dbReference>
<dbReference type="EMBL" id="CP067393">
    <property type="protein sequence ID" value="QQP86758.1"/>
    <property type="molecule type" value="Genomic_DNA"/>
</dbReference>
<dbReference type="CDD" id="cd06558">
    <property type="entry name" value="crotonase-like"/>
    <property type="match status" value="1"/>
</dbReference>
<sequence>MTAFNYLQLEIDNRNVATLWLNRPERNNALNADFINELTTAFKQVSSDPKVRLLVIRSKGKHFCSGGDLKWMQESINLDLTGNLKDAQLLSELFYQLYHLPKPTLAVVQGAAFGGAVGLVACCDMAIGADNASFCLSEVRIGLIPATMSPFIIRCMGKRAALSYSLTAKRFNGKRATELGLLQQSCPAEELSTLTEKWITQLLQNSPAAQVASKQLFAEIGTAEITPELRRYTEEAIAKIRVSKEGQEGLHAFLEKRSPHWVKQ</sequence>
<organism evidence="2 3">
    <name type="scientific">Entomomonas asaccharolytica</name>
    <dbReference type="NCBI Taxonomy" id="2785331"/>
    <lineage>
        <taxon>Bacteria</taxon>
        <taxon>Pseudomonadati</taxon>
        <taxon>Pseudomonadota</taxon>
        <taxon>Gammaproteobacteria</taxon>
        <taxon>Pseudomonadales</taxon>
        <taxon>Pseudomonadaceae</taxon>
        <taxon>Entomomonas</taxon>
    </lineage>
</organism>
<dbReference type="Pfam" id="PF00378">
    <property type="entry name" value="ECH_1"/>
    <property type="match status" value="1"/>
</dbReference>
<evidence type="ECO:0000256" key="1">
    <source>
        <dbReference type="ARBA" id="ARBA00005254"/>
    </source>
</evidence>
<dbReference type="SUPFAM" id="SSF52096">
    <property type="entry name" value="ClpP/crotonase"/>
    <property type="match status" value="1"/>
</dbReference>
<dbReference type="InterPro" id="IPR001753">
    <property type="entry name" value="Enoyl-CoA_hydra/iso"/>
</dbReference>
<dbReference type="RefSeq" id="WP_201095146.1">
    <property type="nucleotide sequence ID" value="NZ_CP067393.1"/>
</dbReference>
<dbReference type="Gene3D" id="1.10.12.10">
    <property type="entry name" value="Lyase 2-enoyl-coa Hydratase, Chain A, domain 2"/>
    <property type="match status" value="1"/>
</dbReference>
<protein>
    <submittedName>
        <fullName evidence="2">Enoyl-CoA hydratase/isomerase family protein</fullName>
    </submittedName>
</protein>
<comment type="similarity">
    <text evidence="1">Belongs to the enoyl-CoA hydratase/isomerase family.</text>
</comment>
<evidence type="ECO:0000313" key="3">
    <source>
        <dbReference type="Proteomes" id="UP000595278"/>
    </source>
</evidence>
<dbReference type="FunFam" id="3.90.226.10:FF:000066">
    <property type="entry name" value="Enoyl-CoA hydratase"/>
    <property type="match status" value="1"/>
</dbReference>
<dbReference type="AlphaFoldDB" id="A0A974NHK1"/>
<dbReference type="GO" id="GO:0008300">
    <property type="term" value="P:isoprenoid catabolic process"/>
    <property type="evidence" value="ECO:0007669"/>
    <property type="project" value="TreeGrafter"/>
</dbReference>
<dbReference type="PANTHER" id="PTHR42964">
    <property type="entry name" value="ENOYL-COA HYDRATASE"/>
    <property type="match status" value="1"/>
</dbReference>
<dbReference type="InterPro" id="IPR014748">
    <property type="entry name" value="Enoyl-CoA_hydra_C"/>
</dbReference>
<dbReference type="PANTHER" id="PTHR42964:SF1">
    <property type="entry name" value="POLYKETIDE BIOSYNTHESIS ENOYL-COA HYDRATASE PKSH-RELATED"/>
    <property type="match status" value="1"/>
</dbReference>
<keyword evidence="3" id="KW-1185">Reference proteome</keyword>
<dbReference type="InterPro" id="IPR029045">
    <property type="entry name" value="ClpP/crotonase-like_dom_sf"/>
</dbReference>
<dbReference type="Gene3D" id="3.90.226.10">
    <property type="entry name" value="2-enoyl-CoA Hydratase, Chain A, domain 1"/>
    <property type="match status" value="1"/>
</dbReference>
<dbReference type="GO" id="GO:0003824">
    <property type="term" value="F:catalytic activity"/>
    <property type="evidence" value="ECO:0007669"/>
    <property type="project" value="UniProtKB-ARBA"/>
</dbReference>
<proteinExistence type="inferred from homology"/>